<feature type="signal peptide" evidence="1">
    <location>
        <begin position="1"/>
        <end position="24"/>
    </location>
</feature>
<proteinExistence type="predicted"/>
<dbReference type="InterPro" id="IPR008930">
    <property type="entry name" value="Terpenoid_cyclase/PrenylTrfase"/>
</dbReference>
<evidence type="ECO:0000256" key="1">
    <source>
        <dbReference type="SAM" id="SignalP"/>
    </source>
</evidence>
<reference evidence="2" key="1">
    <citation type="submission" date="2021-05" db="EMBL/GenBank/DDBJ databases">
        <title>Novel Bacillus species.</title>
        <authorList>
            <person name="Liu G."/>
        </authorList>
    </citation>
    <scope>NUCLEOTIDE SEQUENCE</scope>
    <source>
        <strain evidence="2">FJAT-49825</strain>
    </source>
</reference>
<sequence length="431" mass="45763">MRKATKLMVIAGALALAVPYNAYAAEDVSTEIASTAEHVQAGELNSDWLAISLSKAGKLTAANKQDYLMKLKSRVNGTDLKGTELHKTILAVRALGADPANFEGQDLIKKAYSDTSLNAFTAYVYALIALDSADYTIPADALWTKDKLIAKITTMDSTAGGWNWAGSTSEQADPDTTGMVLTALGKHKSDGVVKADINSAVSYLKAVETANGGFDNWGENSSSTAQVVIGLSSIGVDPTSTEFTKDGKNPVNHLFTYEIGNGGYKWMKSETAENSFATEQVFQALVAYDKFKSGDQLFSFPYQVNEEPVPSQPTIPAPTPTVVNNNNYVTVTPTTDVSKLPVSESTKEVIREIITNNNAGAAGTTGNTSSQPQVIVVQQPAAIQTAAGEPKVEVKVEKESGTFNSNNLKVGGTTAFIGALALVLRRKFLGV</sequence>
<protein>
    <submittedName>
        <fullName evidence="2">Terpene cyclase/mutase family protein</fullName>
    </submittedName>
</protein>
<keyword evidence="1" id="KW-0732">Signal</keyword>
<name>A0A942TZ31_9BACI</name>
<dbReference type="RefSeq" id="WP_213115966.1">
    <property type="nucleotide sequence ID" value="NZ_JAGYPF010000001.1"/>
</dbReference>
<keyword evidence="3" id="KW-1185">Reference proteome</keyword>
<evidence type="ECO:0000313" key="3">
    <source>
        <dbReference type="Proteomes" id="UP000679749"/>
    </source>
</evidence>
<dbReference type="Proteomes" id="UP000679749">
    <property type="component" value="Unassembled WGS sequence"/>
</dbReference>
<comment type="caution">
    <text evidence="2">The sequence shown here is derived from an EMBL/GenBank/DDBJ whole genome shotgun (WGS) entry which is preliminary data.</text>
</comment>
<dbReference type="SUPFAM" id="SSF48239">
    <property type="entry name" value="Terpenoid cyclases/Protein prenyltransferases"/>
    <property type="match status" value="1"/>
</dbReference>
<dbReference type="EMBL" id="JAGYPF010000001">
    <property type="protein sequence ID" value="MBS4211450.1"/>
    <property type="molecule type" value="Genomic_DNA"/>
</dbReference>
<dbReference type="Gene3D" id="1.50.10.20">
    <property type="match status" value="1"/>
</dbReference>
<organism evidence="2 3">
    <name type="scientific">Neobacillus rhizophilus</name>
    <dbReference type="NCBI Taxonomy" id="2833579"/>
    <lineage>
        <taxon>Bacteria</taxon>
        <taxon>Bacillati</taxon>
        <taxon>Bacillota</taxon>
        <taxon>Bacilli</taxon>
        <taxon>Bacillales</taxon>
        <taxon>Bacillaceae</taxon>
        <taxon>Neobacillus</taxon>
    </lineage>
</organism>
<feature type="chain" id="PRO_5037013890" evidence="1">
    <location>
        <begin position="25"/>
        <end position="431"/>
    </location>
</feature>
<accession>A0A942TZ31</accession>
<dbReference type="AlphaFoldDB" id="A0A942TZ31"/>
<gene>
    <name evidence="2" type="ORF">KHA99_03130</name>
</gene>
<evidence type="ECO:0000313" key="2">
    <source>
        <dbReference type="EMBL" id="MBS4211450.1"/>
    </source>
</evidence>